<evidence type="ECO:0000313" key="2">
    <source>
        <dbReference type="Proteomes" id="UP001163835"/>
    </source>
</evidence>
<gene>
    <name evidence="1" type="ORF">F5876DRAFT_83182</name>
</gene>
<sequence length="312" mass="34675">MSKQSDILVSRPPPNFPQAPQVLHELRDLDLVNVEAIPYVEPRIASPLIPPTLEDVRLYLHFLGPPSWAYTPSGAPTPGTHYITQWTPIYTSSLLRNCCQPNQTRTGRSRLPASVSDTKSTATTGMWEVEGREGVVATTGWEWEECPGGTTRRGIFPKLQVFLDEQFEHRGDPGGTTHVSGTFRQGLPVLKTFSKNLSWGHNGESRVKASWLMSSSSSDTAEGTPPCQTLIPTASSHTHYLTIPVPPQDKYTLQLGHHLPYHPRTQSEPPQLVRTSINMPYTPIDMPETSINMPMSDRHADLDYSRPNSQSS</sequence>
<organism evidence="1 2">
    <name type="scientific">Lentinula aff. lateritia</name>
    <dbReference type="NCBI Taxonomy" id="2804960"/>
    <lineage>
        <taxon>Eukaryota</taxon>
        <taxon>Fungi</taxon>
        <taxon>Dikarya</taxon>
        <taxon>Basidiomycota</taxon>
        <taxon>Agaricomycotina</taxon>
        <taxon>Agaricomycetes</taxon>
        <taxon>Agaricomycetidae</taxon>
        <taxon>Agaricales</taxon>
        <taxon>Marasmiineae</taxon>
        <taxon>Omphalotaceae</taxon>
        <taxon>Lentinula</taxon>
    </lineage>
</organism>
<reference evidence="1" key="1">
    <citation type="submission" date="2022-09" db="EMBL/GenBank/DDBJ databases">
        <title>A Global Phylogenomic Analysis of the Shiitake Genus Lentinula.</title>
        <authorList>
            <consortium name="DOE Joint Genome Institute"/>
            <person name="Sierra-Patev S."/>
            <person name="Min B."/>
            <person name="Naranjo-Ortiz M."/>
            <person name="Looney B."/>
            <person name="Konkel Z."/>
            <person name="Slot J.C."/>
            <person name="Sakamoto Y."/>
            <person name="Steenwyk J.L."/>
            <person name="Rokas A."/>
            <person name="Carro J."/>
            <person name="Camarero S."/>
            <person name="Ferreira P."/>
            <person name="Molpeceres G."/>
            <person name="Ruiz-Duenas F.J."/>
            <person name="Serrano A."/>
            <person name="Henrissat B."/>
            <person name="Drula E."/>
            <person name="Hughes K.W."/>
            <person name="Mata J.L."/>
            <person name="Ishikawa N.K."/>
            <person name="Vargas-Isla R."/>
            <person name="Ushijima S."/>
            <person name="Smith C.A."/>
            <person name="Ahrendt S."/>
            <person name="Andreopoulos W."/>
            <person name="He G."/>
            <person name="Labutti K."/>
            <person name="Lipzen A."/>
            <person name="Ng V."/>
            <person name="Riley R."/>
            <person name="Sandor L."/>
            <person name="Barry K."/>
            <person name="Martinez A.T."/>
            <person name="Xiao Y."/>
            <person name="Gibbons J.G."/>
            <person name="Terashima K."/>
            <person name="Grigoriev I.V."/>
            <person name="Hibbett D.S."/>
        </authorList>
    </citation>
    <scope>NUCLEOTIDE SEQUENCE</scope>
    <source>
        <strain evidence="1">TMI1499</strain>
    </source>
</reference>
<name>A0ACC1TIL6_9AGAR</name>
<dbReference type="Proteomes" id="UP001163835">
    <property type="component" value="Unassembled WGS sequence"/>
</dbReference>
<accession>A0ACC1TIL6</accession>
<keyword evidence="2" id="KW-1185">Reference proteome</keyword>
<dbReference type="EMBL" id="MU796017">
    <property type="protein sequence ID" value="KAJ3804423.1"/>
    <property type="molecule type" value="Genomic_DNA"/>
</dbReference>
<evidence type="ECO:0000313" key="1">
    <source>
        <dbReference type="EMBL" id="KAJ3804423.1"/>
    </source>
</evidence>
<protein>
    <submittedName>
        <fullName evidence="1">Uncharacterized protein</fullName>
    </submittedName>
</protein>
<comment type="caution">
    <text evidence="1">The sequence shown here is derived from an EMBL/GenBank/DDBJ whole genome shotgun (WGS) entry which is preliminary data.</text>
</comment>
<proteinExistence type="predicted"/>